<dbReference type="InterPro" id="IPR053138">
    <property type="entry name" value="N-alpha-Ac-DABA_deacetylase"/>
</dbReference>
<protein>
    <submittedName>
        <fullName evidence="6">Succinylglutamate desuccinylase/aspartoacylase family protein</fullName>
    </submittedName>
</protein>
<feature type="domain" description="Succinylglutamate desuccinylase/Aspartoacylase catalytic" evidence="5">
    <location>
        <begin position="60"/>
        <end position="255"/>
    </location>
</feature>
<evidence type="ECO:0000256" key="1">
    <source>
        <dbReference type="ARBA" id="ARBA00001947"/>
    </source>
</evidence>
<gene>
    <name evidence="6" type="ORF">HMPREF9088_0478</name>
</gene>
<evidence type="ECO:0000313" key="7">
    <source>
        <dbReference type="Proteomes" id="UP000010296"/>
    </source>
</evidence>
<dbReference type="GO" id="GO:0016788">
    <property type="term" value="F:hydrolase activity, acting on ester bonds"/>
    <property type="evidence" value="ECO:0007669"/>
    <property type="project" value="InterPro"/>
</dbReference>
<comment type="caution">
    <text evidence="6">The sequence shown here is derived from an EMBL/GenBank/DDBJ whole genome shotgun (WGS) entry which is preliminary data.</text>
</comment>
<organism evidence="6 7">
    <name type="scientific">Enterococcus italicus (strain DSM 15952 / CCUG 50447 / LMG 22039 / TP 1.5)</name>
    <dbReference type="NCBI Taxonomy" id="888064"/>
    <lineage>
        <taxon>Bacteria</taxon>
        <taxon>Bacillati</taxon>
        <taxon>Bacillota</taxon>
        <taxon>Bacilli</taxon>
        <taxon>Lactobacillales</taxon>
        <taxon>Enterococcaceae</taxon>
        <taxon>Enterococcus</taxon>
    </lineage>
</organism>
<dbReference type="Pfam" id="PF24827">
    <property type="entry name" value="AstE_AspA_cat"/>
    <property type="match status" value="1"/>
</dbReference>
<comment type="cofactor">
    <cofactor evidence="1">
        <name>Zn(2+)</name>
        <dbReference type="ChEBI" id="CHEBI:29105"/>
    </cofactor>
</comment>
<evidence type="ECO:0000256" key="2">
    <source>
        <dbReference type="ARBA" id="ARBA00022723"/>
    </source>
</evidence>
<evidence type="ECO:0000313" key="6">
    <source>
        <dbReference type="EMBL" id="EFU74706.1"/>
    </source>
</evidence>
<dbReference type="GO" id="GO:0046872">
    <property type="term" value="F:metal ion binding"/>
    <property type="evidence" value="ECO:0007669"/>
    <property type="project" value="UniProtKB-KW"/>
</dbReference>
<evidence type="ECO:0000259" key="5">
    <source>
        <dbReference type="Pfam" id="PF24827"/>
    </source>
</evidence>
<keyword evidence="3" id="KW-0378">Hydrolase</keyword>
<evidence type="ECO:0000256" key="3">
    <source>
        <dbReference type="ARBA" id="ARBA00022801"/>
    </source>
</evidence>
<name>E6LDN8_ENTI1</name>
<sequence length="347" mass="39027">INERVQMVKFLKLEEEVIIIKLNISNFPKGEITQDKLVIGQRADGSDIAIIYHIIKGIENGPTVWLNGAVHGDELNGPYALLKLLKNVDPKKISGTIIITPISNVLAFNGRQKNTPRDLLDLDQQFPGNAKGTISQRIAFELFKTFGEPASVIIDCHTVGSLYEGKPYTVVKKINDELEEYYQKARHLAYVFGGEYHCSLDFSKNLNEIPGNTFGFLDVQAQLNKKISFMVELGQGGILDSEDVRFSYDGFIRILNELSIINTSQNSHPFSNRIINRRYYLYSDVAGLLTYTVHAGQVVNKGELIAEITNINGEVKQYFAEKNVHIIISRRNAVVETGDRLFFLGKE</sequence>
<dbReference type="STRING" id="888064.HMPREF9088_0478"/>
<dbReference type="PANTHER" id="PTHR37326:SF1">
    <property type="entry name" value="BLL3975 PROTEIN"/>
    <property type="match status" value="1"/>
</dbReference>
<accession>E6LDN8</accession>
<dbReference type="eggNOG" id="COG3608">
    <property type="taxonomic scope" value="Bacteria"/>
</dbReference>
<keyword evidence="4" id="KW-0862">Zinc</keyword>
<dbReference type="InterPro" id="IPR043795">
    <property type="entry name" value="N-alpha-Ac-DABA-like"/>
</dbReference>
<dbReference type="PANTHER" id="PTHR37326">
    <property type="entry name" value="BLL3975 PROTEIN"/>
    <property type="match status" value="1"/>
</dbReference>
<dbReference type="PIRSF" id="PIRSF039012">
    <property type="entry name" value="ASP"/>
    <property type="match status" value="1"/>
</dbReference>
<keyword evidence="7" id="KW-1185">Reference proteome</keyword>
<keyword evidence="2" id="KW-0479">Metal-binding</keyword>
<feature type="non-terminal residue" evidence="6">
    <location>
        <position position="1"/>
    </location>
</feature>
<reference evidence="6 7" key="1">
    <citation type="submission" date="2010-12" db="EMBL/GenBank/DDBJ databases">
        <authorList>
            <person name="Muzny D."/>
            <person name="Qin X."/>
            <person name="Deng J."/>
            <person name="Jiang H."/>
            <person name="Liu Y."/>
            <person name="Qu J."/>
            <person name="Song X.-Z."/>
            <person name="Zhang L."/>
            <person name="Thornton R."/>
            <person name="Coyle M."/>
            <person name="Francisco L."/>
            <person name="Jackson L."/>
            <person name="Javaid M."/>
            <person name="Korchina V."/>
            <person name="Kovar C."/>
            <person name="Mata R."/>
            <person name="Mathew T."/>
            <person name="Ngo R."/>
            <person name="Nguyen L."/>
            <person name="Nguyen N."/>
            <person name="Okwuonu G."/>
            <person name="Ongeri F."/>
            <person name="Pham C."/>
            <person name="Simmons D."/>
            <person name="Wilczek-Boney K."/>
            <person name="Hale W."/>
            <person name="Jakkamsetti A."/>
            <person name="Pham P."/>
            <person name="Ruth R."/>
            <person name="San Lucas F."/>
            <person name="Warren J."/>
            <person name="Zhang J."/>
            <person name="Zhao Z."/>
            <person name="Zhou C."/>
            <person name="Zhu D."/>
            <person name="Lee S."/>
            <person name="Bess C."/>
            <person name="Blankenburg K."/>
            <person name="Forbes L."/>
            <person name="Fu Q."/>
            <person name="Gubbala S."/>
            <person name="Hirani K."/>
            <person name="Jayaseelan J.C."/>
            <person name="Lara F."/>
            <person name="Munidasa M."/>
            <person name="Palculict T."/>
            <person name="Patil S."/>
            <person name="Pu L.-L."/>
            <person name="Saada N."/>
            <person name="Tang L."/>
            <person name="Weissenberger G."/>
            <person name="Zhu Y."/>
            <person name="Hemphill L."/>
            <person name="Shang Y."/>
            <person name="Youmans B."/>
            <person name="Ayvaz T."/>
            <person name="Ross M."/>
            <person name="Santibanez J."/>
            <person name="Aqrawi P."/>
            <person name="Gross S."/>
            <person name="Joshi V."/>
            <person name="Fowler G."/>
            <person name="Nazareth L."/>
            <person name="Reid J."/>
            <person name="Worley K."/>
            <person name="Petrosino J."/>
            <person name="Highlander S."/>
            <person name="Gibbs R."/>
        </authorList>
    </citation>
    <scope>NUCLEOTIDE SEQUENCE [LARGE SCALE GENOMIC DNA]</scope>
    <source>
        <strain evidence="7">DSM 15952 / CCUG 50447 / LMG 22039 / TP 1.5</strain>
    </source>
</reference>
<dbReference type="HOGENOM" id="CLU_035605_0_0_9"/>
<evidence type="ECO:0000256" key="4">
    <source>
        <dbReference type="ARBA" id="ARBA00022833"/>
    </source>
</evidence>
<dbReference type="Proteomes" id="UP000010296">
    <property type="component" value="Unassembled WGS sequence"/>
</dbReference>
<dbReference type="RefSeq" id="WP_007207499.1">
    <property type="nucleotide sequence ID" value="NZ_GL622241.1"/>
</dbReference>
<dbReference type="GO" id="GO:0016811">
    <property type="term" value="F:hydrolase activity, acting on carbon-nitrogen (but not peptide) bonds, in linear amides"/>
    <property type="evidence" value="ECO:0007669"/>
    <property type="project" value="InterPro"/>
</dbReference>
<proteinExistence type="predicted"/>
<dbReference type="AlphaFoldDB" id="E6LDN8"/>
<dbReference type="EMBL" id="AEPV01000017">
    <property type="protein sequence ID" value="EFU74706.1"/>
    <property type="molecule type" value="Genomic_DNA"/>
</dbReference>
<dbReference type="SUPFAM" id="SSF53187">
    <property type="entry name" value="Zn-dependent exopeptidases"/>
    <property type="match status" value="1"/>
</dbReference>
<dbReference type="Gene3D" id="3.40.630.10">
    <property type="entry name" value="Zn peptidases"/>
    <property type="match status" value="1"/>
</dbReference>
<dbReference type="InterPro" id="IPR055438">
    <property type="entry name" value="AstE_AspA_cat"/>
</dbReference>